<dbReference type="GO" id="GO:0005525">
    <property type="term" value="F:GTP binding"/>
    <property type="evidence" value="ECO:0007669"/>
    <property type="project" value="InterPro"/>
</dbReference>
<reference evidence="2" key="1">
    <citation type="submission" date="2023-08" db="EMBL/GenBank/DDBJ databases">
        <authorList>
            <person name="Chen Y."/>
            <person name="Shah S."/>
            <person name="Dougan E. K."/>
            <person name="Thang M."/>
            <person name="Chan C."/>
        </authorList>
    </citation>
    <scope>NUCLEOTIDE SEQUENCE</scope>
</reference>
<sequence length="305" mass="33598">MAKKPPLPDNVIPFLRITVIGDADSGKSSLINAWVNNTCSSVYTPTLDPLLYHRSMKIPNPLEEGEMVTALVEIEDTYAPIRTGGIDMYGQKRDISDLLEVKPPPREPVVTPQYYGPFAEYEALSELQYEPLSRCRMGFLLVFDCTIEESLKTAMELFNSICLQSPTKSSVPKGITVFLVANKIDKEPLAEQTKKNRAAARSFAEVKELPYFESLDVPDPFHWLLVWPRRCIWRLVGNFPKETRGLPGLGHEVSAGAEDLPGDGGAHRAPAAALELGLAEGILPAEAEDDGSRPVRFAVTPHPAS</sequence>
<dbReference type="Gene3D" id="3.40.50.300">
    <property type="entry name" value="P-loop containing nucleotide triphosphate hydrolases"/>
    <property type="match status" value="1"/>
</dbReference>
<dbReference type="Proteomes" id="UP001178507">
    <property type="component" value="Unassembled WGS sequence"/>
</dbReference>
<keyword evidence="3" id="KW-1185">Reference proteome</keyword>
<evidence type="ECO:0000256" key="1">
    <source>
        <dbReference type="SAM" id="MobiDB-lite"/>
    </source>
</evidence>
<accession>A0AA36J6S1</accession>
<comment type="caution">
    <text evidence="2">The sequence shown here is derived from an EMBL/GenBank/DDBJ whole genome shotgun (WGS) entry which is preliminary data.</text>
</comment>
<dbReference type="InterPro" id="IPR001806">
    <property type="entry name" value="Small_GTPase"/>
</dbReference>
<dbReference type="InterPro" id="IPR027417">
    <property type="entry name" value="P-loop_NTPase"/>
</dbReference>
<evidence type="ECO:0000313" key="3">
    <source>
        <dbReference type="Proteomes" id="UP001178507"/>
    </source>
</evidence>
<dbReference type="Pfam" id="PF00071">
    <property type="entry name" value="Ras"/>
    <property type="match status" value="1"/>
</dbReference>
<feature type="region of interest" description="Disordered" evidence="1">
    <location>
        <begin position="285"/>
        <end position="305"/>
    </location>
</feature>
<organism evidence="2 3">
    <name type="scientific">Effrenium voratum</name>
    <dbReference type="NCBI Taxonomy" id="2562239"/>
    <lineage>
        <taxon>Eukaryota</taxon>
        <taxon>Sar</taxon>
        <taxon>Alveolata</taxon>
        <taxon>Dinophyceae</taxon>
        <taxon>Suessiales</taxon>
        <taxon>Symbiodiniaceae</taxon>
        <taxon>Effrenium</taxon>
    </lineage>
</organism>
<name>A0AA36J6S1_9DINO</name>
<dbReference type="EMBL" id="CAUJNA010003361">
    <property type="protein sequence ID" value="CAJ1400122.1"/>
    <property type="molecule type" value="Genomic_DNA"/>
</dbReference>
<dbReference type="PRINTS" id="PR00449">
    <property type="entry name" value="RASTRNSFRMNG"/>
</dbReference>
<dbReference type="GO" id="GO:0003924">
    <property type="term" value="F:GTPase activity"/>
    <property type="evidence" value="ECO:0007669"/>
    <property type="project" value="InterPro"/>
</dbReference>
<evidence type="ECO:0000313" key="2">
    <source>
        <dbReference type="EMBL" id="CAJ1400122.1"/>
    </source>
</evidence>
<dbReference type="SUPFAM" id="SSF52540">
    <property type="entry name" value="P-loop containing nucleoside triphosphate hydrolases"/>
    <property type="match status" value="1"/>
</dbReference>
<proteinExistence type="predicted"/>
<gene>
    <name evidence="2" type="ORF">EVOR1521_LOCUS23538</name>
</gene>
<protein>
    <submittedName>
        <fullName evidence="2">Uncharacterized protein</fullName>
    </submittedName>
</protein>
<dbReference type="AlphaFoldDB" id="A0AA36J6S1"/>